<evidence type="ECO:0000256" key="8">
    <source>
        <dbReference type="ARBA" id="ARBA00023136"/>
    </source>
</evidence>
<dbReference type="PANTHER" id="PTHR24221">
    <property type="entry name" value="ATP-BINDING CASSETTE SUB-FAMILY B"/>
    <property type="match status" value="1"/>
</dbReference>
<keyword evidence="6" id="KW-0067">ATP-binding</keyword>
<evidence type="ECO:0000256" key="6">
    <source>
        <dbReference type="ARBA" id="ARBA00022840"/>
    </source>
</evidence>
<dbReference type="AlphaFoldDB" id="A0A0Z8RHS2"/>
<evidence type="ECO:0000256" key="5">
    <source>
        <dbReference type="ARBA" id="ARBA00022741"/>
    </source>
</evidence>
<keyword evidence="3" id="KW-1003">Cell membrane</keyword>
<dbReference type="GO" id="GO:0042626">
    <property type="term" value="F:ATPase-coupled transmembrane transporter activity"/>
    <property type="evidence" value="ECO:0007669"/>
    <property type="project" value="TreeGrafter"/>
</dbReference>
<dbReference type="PROSITE" id="PS50893">
    <property type="entry name" value="ABC_TRANSPORTER_2"/>
    <property type="match status" value="1"/>
</dbReference>
<dbReference type="Pfam" id="PF00005">
    <property type="entry name" value="ABC_tran"/>
    <property type="match status" value="2"/>
</dbReference>
<keyword evidence="8" id="KW-0472">Membrane</keyword>
<evidence type="ECO:0000256" key="2">
    <source>
        <dbReference type="ARBA" id="ARBA00022448"/>
    </source>
</evidence>
<keyword evidence="5" id="KW-0547">Nucleotide-binding</keyword>
<evidence type="ECO:0000256" key="4">
    <source>
        <dbReference type="ARBA" id="ARBA00022692"/>
    </source>
</evidence>
<keyword evidence="4" id="KW-0812">Transmembrane</keyword>
<accession>A0A0Z8RHS2</accession>
<dbReference type="EMBL" id="FIIN01000007">
    <property type="protein sequence ID" value="CYW00406.1"/>
    <property type="molecule type" value="Genomic_DNA"/>
</dbReference>
<evidence type="ECO:0000256" key="7">
    <source>
        <dbReference type="ARBA" id="ARBA00022989"/>
    </source>
</evidence>
<protein>
    <submittedName>
        <fullName evidence="9">Multidrug ABC transporter ATPase/permease</fullName>
        <ecNumber evidence="9">3.6.3.44</ecNumber>
    </submittedName>
</protein>
<keyword evidence="9" id="KW-0378">Hydrolase</keyword>
<name>A0A0Z8RHS2_STRSU</name>
<dbReference type="EC" id="3.6.3.44" evidence="9"/>
<dbReference type="GO" id="GO:0005524">
    <property type="term" value="F:ATP binding"/>
    <property type="evidence" value="ECO:0007669"/>
    <property type="project" value="UniProtKB-KW"/>
</dbReference>
<dbReference type="SUPFAM" id="SSF52540">
    <property type="entry name" value="P-loop containing nucleoside triphosphate hydrolases"/>
    <property type="match status" value="2"/>
</dbReference>
<reference evidence="9 10" key="1">
    <citation type="submission" date="2016-02" db="EMBL/GenBank/DDBJ databases">
        <authorList>
            <consortium name="Pathogen Informatics"/>
        </authorList>
    </citation>
    <scope>NUCLEOTIDE SEQUENCE [LARGE SCALE GENOMIC DNA]</scope>
    <source>
        <strain evidence="9 10">LSS90</strain>
    </source>
</reference>
<keyword evidence="2" id="KW-0813">Transport</keyword>
<dbReference type="Gene3D" id="3.40.50.300">
    <property type="entry name" value="P-loop containing nucleotide triphosphate hydrolases"/>
    <property type="match status" value="2"/>
</dbReference>
<dbReference type="Proteomes" id="UP000071765">
    <property type="component" value="Unassembled WGS sequence"/>
</dbReference>
<evidence type="ECO:0000313" key="10">
    <source>
        <dbReference type="Proteomes" id="UP000071765"/>
    </source>
</evidence>
<evidence type="ECO:0000256" key="3">
    <source>
        <dbReference type="ARBA" id="ARBA00022475"/>
    </source>
</evidence>
<dbReference type="GO" id="GO:0016887">
    <property type="term" value="F:ATP hydrolysis activity"/>
    <property type="evidence" value="ECO:0007669"/>
    <property type="project" value="InterPro"/>
</dbReference>
<organism evidence="9 10">
    <name type="scientific">Streptococcus suis</name>
    <dbReference type="NCBI Taxonomy" id="1307"/>
    <lineage>
        <taxon>Bacteria</taxon>
        <taxon>Bacillati</taxon>
        <taxon>Bacillota</taxon>
        <taxon>Bacilli</taxon>
        <taxon>Lactobacillales</taxon>
        <taxon>Streptococcaceae</taxon>
        <taxon>Streptococcus</taxon>
    </lineage>
</organism>
<evidence type="ECO:0000313" key="9">
    <source>
        <dbReference type="EMBL" id="CYW00406.1"/>
    </source>
</evidence>
<dbReference type="InterPro" id="IPR003439">
    <property type="entry name" value="ABC_transporter-like_ATP-bd"/>
</dbReference>
<dbReference type="InterPro" id="IPR003593">
    <property type="entry name" value="AAA+_ATPase"/>
</dbReference>
<dbReference type="GO" id="GO:0005886">
    <property type="term" value="C:plasma membrane"/>
    <property type="evidence" value="ECO:0007669"/>
    <property type="project" value="UniProtKB-SubCell"/>
</dbReference>
<dbReference type="InterPro" id="IPR039421">
    <property type="entry name" value="Type_1_exporter"/>
</dbReference>
<dbReference type="SMART" id="SM00382">
    <property type="entry name" value="AAA"/>
    <property type="match status" value="2"/>
</dbReference>
<evidence type="ECO:0000256" key="1">
    <source>
        <dbReference type="ARBA" id="ARBA00004651"/>
    </source>
</evidence>
<sequence>MLKINHLSKQFAGNEFYSLKDVSLEINKGEIVGLIGKNGAGKSTLMKLMAKSLKPSSGTITYKGTDIFSQDNLLADFGIMIDPVTDIAASLNELTEFHAVSKRLVELLELNKEEQVDTELVDAASIQLENVRFSYHTDPVLNGVSVRIPEGAHVAIVGPSGAGKSTIFSLLMKYYQDYQGEIRIGQQCLSDISTKEMRRLISFIPQDNTLFHGTIRENLLYGKNESVSEERIAYILKELGLSPLVAELEDGLDTRISENGTGLSEGQKQRFSIARALLLEHPIYLLDEATASLDTVTERVISKAIDRLTAGKTRLTIAHRLHTVREADGILVLDKNGQVADYGHHQQLVERNHLYQDFLRGLPQAS</sequence>
<keyword evidence="7" id="KW-1133">Transmembrane helix</keyword>
<gene>
    <name evidence="9" type="primary">lmrA</name>
    <name evidence="9" type="ORF">ERS132452_01307</name>
</gene>
<proteinExistence type="predicted"/>
<comment type="subcellular location">
    <subcellularLocation>
        <location evidence="1">Cell membrane</location>
        <topology evidence="1">Multi-pass membrane protein</topology>
    </subcellularLocation>
</comment>
<dbReference type="InterPro" id="IPR027417">
    <property type="entry name" value="P-loop_NTPase"/>
</dbReference>
<dbReference type="FunFam" id="3.40.50.300:FF:000221">
    <property type="entry name" value="Multidrug ABC transporter ATP-binding protein"/>
    <property type="match status" value="1"/>
</dbReference>
<dbReference type="PANTHER" id="PTHR24221:SF654">
    <property type="entry name" value="ATP-BINDING CASSETTE SUB-FAMILY B MEMBER 6"/>
    <property type="match status" value="1"/>
</dbReference>